<dbReference type="InterPro" id="IPR023137">
    <property type="entry name" value="BrxA_sf"/>
</dbReference>
<keyword evidence="2" id="KW-1185">Reference proteome</keyword>
<evidence type="ECO:0000313" key="2">
    <source>
        <dbReference type="Proteomes" id="UP000295455"/>
    </source>
</evidence>
<organism evidence="1 2">
    <name type="scientific">Mariniflexile fucanivorans</name>
    <dbReference type="NCBI Taxonomy" id="264023"/>
    <lineage>
        <taxon>Bacteria</taxon>
        <taxon>Pseudomonadati</taxon>
        <taxon>Bacteroidota</taxon>
        <taxon>Flavobacteriia</taxon>
        <taxon>Flavobacteriales</taxon>
        <taxon>Flavobacteriaceae</taxon>
        <taxon>Mariniflexile</taxon>
    </lineage>
</organism>
<comment type="caution">
    <text evidence="1">The sequence shown here is derived from an EMBL/GenBank/DDBJ whole genome shotgun (WGS) entry which is preliminary data.</text>
</comment>
<dbReference type="RefSeq" id="WP_165876107.1">
    <property type="nucleotide sequence ID" value="NZ_OX156936.1"/>
</dbReference>
<dbReference type="InterPro" id="IPR014948">
    <property type="entry name" value="BrxA"/>
</dbReference>
<evidence type="ECO:0000313" key="1">
    <source>
        <dbReference type="EMBL" id="TCL67831.1"/>
    </source>
</evidence>
<dbReference type="EMBL" id="SLUP01000002">
    <property type="protein sequence ID" value="TCL67831.1"/>
    <property type="molecule type" value="Genomic_DNA"/>
</dbReference>
<proteinExistence type="predicted"/>
<dbReference type="Gene3D" id="1.10.3540.10">
    <property type="entry name" value="uncharacterized protein from magnetospirillum magneticum domain"/>
    <property type="match status" value="1"/>
</dbReference>
<sequence>MTNELKKYSTGFTSGALLYKEAPFVINAIDDIKEFLLGNEELKQEFLPHNAEASRKRIKQELEKRLRALNDSSFIELFAISDESNKKLILFYAACKLYDLLADFMLEVVLYKWNNIDLDLDSDDFQNFIYKKMGKHNELMDITENTRNKLSQVAIKMLKQLGLIQKGQLKKMDFDESILKAIIKNGDTWFLKAIFLKDHELKQL</sequence>
<accession>A0A4R1RNE6</accession>
<reference evidence="1 2" key="1">
    <citation type="submission" date="2019-03" db="EMBL/GenBank/DDBJ databases">
        <title>Genomic Encyclopedia of Type Strains, Phase IV (KMG-IV): sequencing the most valuable type-strain genomes for metagenomic binning, comparative biology and taxonomic classification.</title>
        <authorList>
            <person name="Goeker M."/>
        </authorList>
    </citation>
    <scope>NUCLEOTIDE SEQUENCE [LARGE SCALE GENOMIC DNA]</scope>
    <source>
        <strain evidence="1 2">DSM 18792</strain>
    </source>
</reference>
<dbReference type="Proteomes" id="UP000295455">
    <property type="component" value="Unassembled WGS sequence"/>
</dbReference>
<gene>
    <name evidence="1" type="ORF">EV196_102394</name>
</gene>
<dbReference type="Pfam" id="PF08849">
    <property type="entry name" value="BrxA"/>
    <property type="match status" value="1"/>
</dbReference>
<name>A0A4R1RNE6_9FLAO</name>
<protein>
    <submittedName>
        <fullName evidence="1">Putative inner membrane protein DUF1819</fullName>
    </submittedName>
</protein>
<dbReference type="AlphaFoldDB" id="A0A4R1RNE6"/>